<comment type="caution">
    <text evidence="1">The sequence shown here is derived from an EMBL/GenBank/DDBJ whole genome shotgun (WGS) entry which is preliminary data.</text>
</comment>
<organism evidence="1 2">
    <name type="scientific">Parablautia muri</name>
    <dbReference type="NCBI Taxonomy" id="2320879"/>
    <lineage>
        <taxon>Bacteria</taxon>
        <taxon>Bacillati</taxon>
        <taxon>Bacillota</taxon>
        <taxon>Clostridia</taxon>
        <taxon>Lachnospirales</taxon>
        <taxon>Lachnospiraceae</taxon>
        <taxon>Parablautia</taxon>
    </lineage>
</organism>
<proteinExistence type="predicted"/>
<protein>
    <submittedName>
        <fullName evidence="1">Uncharacterized protein</fullName>
    </submittedName>
</protein>
<gene>
    <name evidence="1" type="ORF">D5281_06415</name>
</gene>
<evidence type="ECO:0000313" key="2">
    <source>
        <dbReference type="Proteomes" id="UP001154420"/>
    </source>
</evidence>
<reference evidence="1" key="1">
    <citation type="submission" date="2018-09" db="EMBL/GenBank/DDBJ databases">
        <title>Murine metabolic-syndrome-specific gut microbial biobank.</title>
        <authorList>
            <person name="Liu C."/>
        </authorList>
    </citation>
    <scope>NUCLEOTIDE SEQUENCE</scope>
    <source>
        <strain evidence="1">D42-62</strain>
    </source>
</reference>
<dbReference type="Proteomes" id="UP001154420">
    <property type="component" value="Unassembled WGS sequence"/>
</dbReference>
<accession>A0A9X5BE00</accession>
<dbReference type="OrthoDB" id="5522207at2"/>
<dbReference type="EMBL" id="QZDT01000006">
    <property type="protein sequence ID" value="NBJ92236.1"/>
    <property type="molecule type" value="Genomic_DNA"/>
</dbReference>
<evidence type="ECO:0000313" key="1">
    <source>
        <dbReference type="EMBL" id="NBJ92236.1"/>
    </source>
</evidence>
<dbReference type="AlphaFoldDB" id="A0A9X5BE00"/>
<keyword evidence="2" id="KW-1185">Reference proteome</keyword>
<name>A0A9X5BE00_9FIRM</name>
<sequence length="104" mass="11892">MNMITSKFFNMGKVVVTHGINEVMTEDSRFATEVNLSLQRYTVKDWGCLDDEDKQVNEEALKYPDDLYLLAAYETCKGKIWIITNRISENAGDNATTVCFPSER</sequence>